<evidence type="ECO:0000256" key="6">
    <source>
        <dbReference type="SAM" id="MobiDB-lite"/>
    </source>
</evidence>
<dbReference type="EMBL" id="CAJNIZ010001592">
    <property type="protein sequence ID" value="CAE7194912.1"/>
    <property type="molecule type" value="Genomic_DNA"/>
</dbReference>
<evidence type="ECO:0000313" key="9">
    <source>
        <dbReference type="Proteomes" id="UP000649617"/>
    </source>
</evidence>
<keyword evidence="4" id="KW-0862">Zinc</keyword>
<name>A0A812J968_SYMPI</name>
<proteinExistence type="predicted"/>
<dbReference type="PROSITE" id="PS52007">
    <property type="entry name" value="PADR1"/>
    <property type="match status" value="1"/>
</dbReference>
<evidence type="ECO:0000259" key="7">
    <source>
        <dbReference type="PROSITE" id="PS50064"/>
    </source>
</evidence>
<keyword evidence="5" id="KW-0539">Nucleus</keyword>
<dbReference type="OrthoDB" id="429950at2759"/>
<evidence type="ECO:0000256" key="2">
    <source>
        <dbReference type="ARBA" id="ARBA00022723"/>
    </source>
</evidence>
<evidence type="ECO:0000256" key="5">
    <source>
        <dbReference type="ARBA" id="ARBA00023242"/>
    </source>
</evidence>
<dbReference type="PROSITE" id="PS50064">
    <property type="entry name" value="ZF_PARP_2"/>
    <property type="match status" value="1"/>
</dbReference>
<evidence type="ECO:0000256" key="1">
    <source>
        <dbReference type="ARBA" id="ARBA00004123"/>
    </source>
</evidence>
<dbReference type="Proteomes" id="UP000649617">
    <property type="component" value="Unassembled WGS sequence"/>
</dbReference>
<dbReference type="Pfam" id="PF00645">
    <property type="entry name" value="zf-PARP"/>
    <property type="match status" value="1"/>
</dbReference>
<comment type="caution">
    <text evidence="8">The sequence shown here is derived from an EMBL/GenBank/DDBJ whole genome shotgun (WGS) entry which is preliminary data.</text>
</comment>
<protein>
    <recommendedName>
        <fullName evidence="7">PARP-type domain-containing protein</fullName>
    </recommendedName>
</protein>
<comment type="subcellular location">
    <subcellularLocation>
        <location evidence="1">Nucleus</location>
    </subcellularLocation>
</comment>
<dbReference type="GO" id="GO:0008270">
    <property type="term" value="F:zinc ion binding"/>
    <property type="evidence" value="ECO:0007669"/>
    <property type="project" value="UniProtKB-KW"/>
</dbReference>
<organism evidence="8 9">
    <name type="scientific">Symbiodinium pilosum</name>
    <name type="common">Dinoflagellate</name>
    <dbReference type="NCBI Taxonomy" id="2952"/>
    <lineage>
        <taxon>Eukaryota</taxon>
        <taxon>Sar</taxon>
        <taxon>Alveolata</taxon>
        <taxon>Dinophyceae</taxon>
        <taxon>Suessiales</taxon>
        <taxon>Symbiodiniaceae</taxon>
        <taxon>Symbiodinium</taxon>
    </lineage>
</organism>
<dbReference type="Gene3D" id="3.30.1740.10">
    <property type="entry name" value="Zinc finger, PARP-type"/>
    <property type="match status" value="1"/>
</dbReference>
<accession>A0A812J968</accession>
<sequence length="261" mass="28972">MPKTNCFSVEYAKSSMSTCRVCMAKIVKDSLRVGHSQVEGINDMTMDGKEVDPRTMALAGAVRWHHFECFPRMKGAKWMTANLPASPEKLDGFKDLKKADQKKLLELWKGLLGSSQPSKASKRKADTDISGKPAKALKRPAGASSLSKLTSVQGVLTAAQFKKIQAIEEKLSSSTATALIAELQKNEQTRTGKKEDLVSRVAEGRVLGALPSCPRCKHGQVHWSRLGGWFSCPGYFDKGTLEQKRCYWRSQELKRKAWKKP</sequence>
<dbReference type="SMART" id="SM01336">
    <property type="entry name" value="zf-PARP"/>
    <property type="match status" value="1"/>
</dbReference>
<dbReference type="InterPro" id="IPR036957">
    <property type="entry name" value="Znf_PARP_sf"/>
</dbReference>
<dbReference type="GO" id="GO:0003677">
    <property type="term" value="F:DNA binding"/>
    <property type="evidence" value="ECO:0007669"/>
    <property type="project" value="InterPro"/>
</dbReference>
<gene>
    <name evidence="8" type="ORF">SPIL2461_LOCUS1620</name>
</gene>
<keyword evidence="2" id="KW-0479">Metal-binding</keyword>
<keyword evidence="3" id="KW-0863">Zinc-finger</keyword>
<dbReference type="SMART" id="SM01335">
    <property type="entry name" value="PADR1"/>
    <property type="match status" value="1"/>
</dbReference>
<dbReference type="Gene3D" id="3.90.640.80">
    <property type="match status" value="1"/>
</dbReference>
<dbReference type="SUPFAM" id="SSF57716">
    <property type="entry name" value="Glucocorticoid receptor-like (DNA-binding domain)"/>
    <property type="match status" value="1"/>
</dbReference>
<feature type="region of interest" description="Disordered" evidence="6">
    <location>
        <begin position="114"/>
        <end position="143"/>
    </location>
</feature>
<evidence type="ECO:0000313" key="8">
    <source>
        <dbReference type="EMBL" id="CAE7194912.1"/>
    </source>
</evidence>
<dbReference type="AlphaFoldDB" id="A0A812J968"/>
<feature type="domain" description="PARP-type" evidence="7">
    <location>
        <begin position="7"/>
        <end position="104"/>
    </location>
</feature>
<evidence type="ECO:0000256" key="3">
    <source>
        <dbReference type="ARBA" id="ARBA00022771"/>
    </source>
</evidence>
<dbReference type="InterPro" id="IPR001510">
    <property type="entry name" value="Znf_PARP"/>
</dbReference>
<dbReference type="GO" id="GO:0005634">
    <property type="term" value="C:nucleus"/>
    <property type="evidence" value="ECO:0007669"/>
    <property type="project" value="UniProtKB-SubCell"/>
</dbReference>
<evidence type="ECO:0000256" key="4">
    <source>
        <dbReference type="ARBA" id="ARBA00022833"/>
    </source>
</evidence>
<keyword evidence="9" id="KW-1185">Reference proteome</keyword>
<reference evidence="8" key="1">
    <citation type="submission" date="2021-02" db="EMBL/GenBank/DDBJ databases">
        <authorList>
            <person name="Dougan E. K."/>
            <person name="Rhodes N."/>
            <person name="Thang M."/>
            <person name="Chan C."/>
        </authorList>
    </citation>
    <scope>NUCLEOTIDE SEQUENCE</scope>
</reference>